<proteinExistence type="predicted"/>
<evidence type="ECO:0000313" key="1">
    <source>
        <dbReference type="EMBL" id="RSH84577.1"/>
    </source>
</evidence>
<reference evidence="1 2" key="1">
    <citation type="submission" date="2018-11" db="EMBL/GenBank/DDBJ databases">
        <title>Genome sequence of Apiotrichum porosum DSM 27194.</title>
        <authorList>
            <person name="Aliyu H."/>
            <person name="Gorte O."/>
            <person name="Ochsenreither K."/>
        </authorList>
    </citation>
    <scope>NUCLEOTIDE SEQUENCE [LARGE SCALE GENOMIC DNA]</scope>
    <source>
        <strain evidence="1 2">DSM 27194</strain>
    </source>
</reference>
<accession>A0A427Y0F6</accession>
<dbReference type="AlphaFoldDB" id="A0A427Y0F6"/>
<evidence type="ECO:0000313" key="2">
    <source>
        <dbReference type="Proteomes" id="UP000279236"/>
    </source>
</evidence>
<dbReference type="GeneID" id="39590643"/>
<protein>
    <submittedName>
        <fullName evidence="1">Uncharacterized protein</fullName>
    </submittedName>
</protein>
<dbReference type="RefSeq" id="XP_028478025.1">
    <property type="nucleotide sequence ID" value="XM_028621573.1"/>
</dbReference>
<organism evidence="1 2">
    <name type="scientific">Apiotrichum porosum</name>
    <dbReference type="NCBI Taxonomy" id="105984"/>
    <lineage>
        <taxon>Eukaryota</taxon>
        <taxon>Fungi</taxon>
        <taxon>Dikarya</taxon>
        <taxon>Basidiomycota</taxon>
        <taxon>Agaricomycotina</taxon>
        <taxon>Tremellomycetes</taxon>
        <taxon>Trichosporonales</taxon>
        <taxon>Trichosporonaceae</taxon>
        <taxon>Apiotrichum</taxon>
    </lineage>
</organism>
<dbReference type="Proteomes" id="UP000279236">
    <property type="component" value="Unassembled WGS sequence"/>
</dbReference>
<name>A0A427Y0F6_9TREE</name>
<gene>
    <name evidence="1" type="ORF">EHS24_006100</name>
</gene>
<sequence length="129" mass="14147">MASRLYQLAASARAIPPTPFRSGATQLSDAMDAIVSRSFSVPPKSSEAALNKRADTLSTTEQAAVDSALAAVDRINEASALKTFPLSAAMTHPVHDPHYYDRMRDGVHRSQQGISRSWWKRFFQVRGDA</sequence>
<dbReference type="EMBL" id="RSCE01000003">
    <property type="protein sequence ID" value="RSH84577.1"/>
    <property type="molecule type" value="Genomic_DNA"/>
</dbReference>
<dbReference type="OrthoDB" id="2107880at2759"/>
<keyword evidence="2" id="KW-1185">Reference proteome</keyword>
<comment type="caution">
    <text evidence="1">The sequence shown here is derived from an EMBL/GenBank/DDBJ whole genome shotgun (WGS) entry which is preliminary data.</text>
</comment>
<dbReference type="STRING" id="105984.A0A427Y0F6"/>